<organism evidence="2 3">
    <name type="scientific">Araneus ventricosus</name>
    <name type="common">Orbweaver spider</name>
    <name type="synonym">Epeira ventricosa</name>
    <dbReference type="NCBI Taxonomy" id="182803"/>
    <lineage>
        <taxon>Eukaryota</taxon>
        <taxon>Metazoa</taxon>
        <taxon>Ecdysozoa</taxon>
        <taxon>Arthropoda</taxon>
        <taxon>Chelicerata</taxon>
        <taxon>Arachnida</taxon>
        <taxon>Araneae</taxon>
        <taxon>Araneomorphae</taxon>
        <taxon>Entelegynae</taxon>
        <taxon>Araneoidea</taxon>
        <taxon>Araneidae</taxon>
        <taxon>Araneus</taxon>
    </lineage>
</organism>
<evidence type="ECO:0000313" key="3">
    <source>
        <dbReference type="Proteomes" id="UP000499080"/>
    </source>
</evidence>
<evidence type="ECO:0000259" key="1">
    <source>
        <dbReference type="PROSITE" id="PS50879"/>
    </source>
</evidence>
<feature type="non-terminal residue" evidence="2">
    <location>
        <position position="1"/>
    </location>
</feature>
<dbReference type="SUPFAM" id="SSF53098">
    <property type="entry name" value="Ribonuclease H-like"/>
    <property type="match status" value="1"/>
</dbReference>
<dbReference type="InterPro" id="IPR002156">
    <property type="entry name" value="RNaseH_domain"/>
</dbReference>
<dbReference type="GO" id="GO:0004523">
    <property type="term" value="F:RNA-DNA hybrid ribonuclease activity"/>
    <property type="evidence" value="ECO:0007669"/>
    <property type="project" value="InterPro"/>
</dbReference>
<evidence type="ECO:0000313" key="2">
    <source>
        <dbReference type="EMBL" id="GBN28512.1"/>
    </source>
</evidence>
<dbReference type="Proteomes" id="UP000499080">
    <property type="component" value="Unassembled WGS sequence"/>
</dbReference>
<proteinExistence type="predicted"/>
<dbReference type="AlphaFoldDB" id="A0A4Y2MPN6"/>
<gene>
    <name evidence="2" type="ORF">AVEN_259043_1</name>
</gene>
<name>A0A4Y2MPN6_ARAVE</name>
<dbReference type="EMBL" id="BGPR01007651">
    <property type="protein sequence ID" value="GBN28512.1"/>
    <property type="molecule type" value="Genomic_DNA"/>
</dbReference>
<dbReference type="Pfam" id="PF00075">
    <property type="entry name" value="RNase_H"/>
    <property type="match status" value="1"/>
</dbReference>
<dbReference type="Gene3D" id="3.30.420.10">
    <property type="entry name" value="Ribonuclease H-like superfamily/Ribonuclease H"/>
    <property type="match status" value="1"/>
</dbReference>
<comment type="caution">
    <text evidence="2">The sequence shown here is derived from an EMBL/GenBank/DDBJ whole genome shotgun (WGS) entry which is preliminary data.</text>
</comment>
<sequence>AETPLENVEIPLETIVLNIESQVPGSRFEVYTDGSKSDSEAGFAVCILEHEEPYEIFKFKLGVNNTVSQAQLAAIDFVVRWALGKKIKINIITDSQSSNEALRSSRSWSEVVIRAKENFNLAGGQIGLAWVKAHAGNPGNELADHHAKLATIQGVEMHLPTPYSCLKYRISKNQIREWGEFWDGSQYESGHRIISFVAGVDKKFLITNKFLIYFLTNHGPFPCYLHRFKKLSSPLCACGLVGDADHCVFRRPLIAEFH</sequence>
<reference evidence="2 3" key="1">
    <citation type="journal article" date="2019" name="Sci. Rep.">
        <title>Orb-weaving spider Araneus ventricosus genome elucidates the spidroin gene catalogue.</title>
        <authorList>
            <person name="Kono N."/>
            <person name="Nakamura H."/>
            <person name="Ohtoshi R."/>
            <person name="Moran D.A.P."/>
            <person name="Shinohara A."/>
            <person name="Yoshida Y."/>
            <person name="Fujiwara M."/>
            <person name="Mori M."/>
            <person name="Tomita M."/>
            <person name="Arakawa K."/>
        </authorList>
    </citation>
    <scope>NUCLEOTIDE SEQUENCE [LARGE SCALE GENOMIC DNA]</scope>
</reference>
<keyword evidence="3" id="KW-1185">Reference proteome</keyword>
<dbReference type="InterPro" id="IPR036397">
    <property type="entry name" value="RNaseH_sf"/>
</dbReference>
<dbReference type="CDD" id="cd09276">
    <property type="entry name" value="Rnase_HI_RT_non_LTR"/>
    <property type="match status" value="1"/>
</dbReference>
<protein>
    <recommendedName>
        <fullName evidence="1">RNase H type-1 domain-containing protein</fullName>
    </recommendedName>
</protein>
<dbReference type="InterPro" id="IPR012337">
    <property type="entry name" value="RNaseH-like_sf"/>
</dbReference>
<dbReference type="GO" id="GO:0003676">
    <property type="term" value="F:nucleic acid binding"/>
    <property type="evidence" value="ECO:0007669"/>
    <property type="project" value="InterPro"/>
</dbReference>
<dbReference type="OrthoDB" id="6437652at2759"/>
<feature type="domain" description="RNase H type-1" evidence="1">
    <location>
        <begin position="24"/>
        <end position="152"/>
    </location>
</feature>
<accession>A0A4Y2MPN6</accession>
<dbReference type="PROSITE" id="PS50879">
    <property type="entry name" value="RNASE_H_1"/>
    <property type="match status" value="1"/>
</dbReference>